<feature type="domain" description="Peptidase S26" evidence="8">
    <location>
        <begin position="16"/>
        <end position="172"/>
    </location>
</feature>
<evidence type="ECO:0000256" key="4">
    <source>
        <dbReference type="ARBA" id="ARBA00013208"/>
    </source>
</evidence>
<keyword evidence="7" id="KW-0812">Transmembrane</keyword>
<keyword evidence="7" id="KW-1133">Transmembrane helix</keyword>
<gene>
    <name evidence="9" type="primary">lepB</name>
    <name evidence="9" type="ORF">DQQ01_09815</name>
</gene>
<dbReference type="PROSITE" id="PS00760">
    <property type="entry name" value="SPASE_I_2"/>
    <property type="match status" value="1"/>
</dbReference>
<dbReference type="Pfam" id="PF10502">
    <property type="entry name" value="Peptidase_S26"/>
    <property type="match status" value="1"/>
</dbReference>
<evidence type="ECO:0000256" key="3">
    <source>
        <dbReference type="ARBA" id="ARBA00009370"/>
    </source>
</evidence>
<proteinExistence type="inferred from homology"/>
<comment type="subcellular location">
    <subcellularLocation>
        <location evidence="2">Cell membrane</location>
        <topology evidence="2">Single-pass type II membrane protein</topology>
    </subcellularLocation>
    <subcellularLocation>
        <location evidence="7">Membrane</location>
        <topology evidence="7">Single-pass type II membrane protein</topology>
    </subcellularLocation>
</comment>
<protein>
    <recommendedName>
        <fullName evidence="4 7">Signal peptidase I</fullName>
        <ecNumber evidence="4 7">3.4.21.89</ecNumber>
    </recommendedName>
</protein>
<keyword evidence="7" id="KW-0472">Membrane</keyword>
<organism evidence="9 10">
    <name type="scientific">Blautia argi</name>
    <dbReference type="NCBI Taxonomy" id="1912897"/>
    <lineage>
        <taxon>Bacteria</taxon>
        <taxon>Bacillati</taxon>
        <taxon>Bacillota</taxon>
        <taxon>Clostridia</taxon>
        <taxon>Lachnospirales</taxon>
        <taxon>Lachnospiraceae</taxon>
        <taxon>Blautia</taxon>
    </lineage>
</organism>
<evidence type="ECO:0000256" key="5">
    <source>
        <dbReference type="ARBA" id="ARBA00022801"/>
    </source>
</evidence>
<evidence type="ECO:0000256" key="7">
    <source>
        <dbReference type="RuleBase" id="RU362042"/>
    </source>
</evidence>
<dbReference type="SUPFAM" id="SSF51306">
    <property type="entry name" value="LexA/Signal peptidase"/>
    <property type="match status" value="1"/>
</dbReference>
<evidence type="ECO:0000256" key="2">
    <source>
        <dbReference type="ARBA" id="ARBA00004401"/>
    </source>
</evidence>
<dbReference type="PROSITE" id="PS00761">
    <property type="entry name" value="SPASE_I_3"/>
    <property type="match status" value="1"/>
</dbReference>
<evidence type="ECO:0000313" key="10">
    <source>
        <dbReference type="Proteomes" id="UP000250003"/>
    </source>
</evidence>
<dbReference type="EC" id="3.4.21.89" evidence="4 7"/>
<dbReference type="KEGG" id="blau:DQQ01_09815"/>
<dbReference type="GO" id="GO:0004252">
    <property type="term" value="F:serine-type endopeptidase activity"/>
    <property type="evidence" value="ECO:0007669"/>
    <property type="project" value="InterPro"/>
</dbReference>
<evidence type="ECO:0000259" key="8">
    <source>
        <dbReference type="Pfam" id="PF10502"/>
    </source>
</evidence>
<keyword evidence="5 7" id="KW-0378">Hydrolase</keyword>
<dbReference type="NCBIfam" id="TIGR02227">
    <property type="entry name" value="sigpep_I_bact"/>
    <property type="match status" value="1"/>
</dbReference>
<dbReference type="Proteomes" id="UP000250003">
    <property type="component" value="Chromosome"/>
</dbReference>
<sequence>MALEFIKSERGRCVFGWVFQITVVLALAAVTAIFFFQSISMQESSMEPTFQTGERFFVNKVSYKLGDPKRGDVIAFTKDGKDNAAVHIKRVIGLPGETVQIKDGQVYIDGKLHKESGKFAQISNPGLADEGVKLKKDEYFVLGDNRNNSEDSRFAEVKNVQKKYIEGKLWFRIAPFDRMGFLKN</sequence>
<evidence type="ECO:0000256" key="6">
    <source>
        <dbReference type="PIRSR" id="PIRSR600223-1"/>
    </source>
</evidence>
<keyword evidence="7" id="KW-0645">Protease</keyword>
<dbReference type="EMBL" id="CP030280">
    <property type="protein sequence ID" value="AWY99454.1"/>
    <property type="molecule type" value="Genomic_DNA"/>
</dbReference>
<name>A0A2Z4UF53_9FIRM</name>
<comment type="catalytic activity">
    <reaction evidence="1 7">
        <text>Cleavage of hydrophobic, N-terminal signal or leader sequences from secreted and periplasmic proteins.</text>
        <dbReference type="EC" id="3.4.21.89"/>
    </reaction>
</comment>
<dbReference type="InterPro" id="IPR019758">
    <property type="entry name" value="Pept_S26A_signal_pept_1_CS"/>
</dbReference>
<dbReference type="GO" id="GO:0005886">
    <property type="term" value="C:plasma membrane"/>
    <property type="evidence" value="ECO:0007669"/>
    <property type="project" value="UniProtKB-SubCell"/>
</dbReference>
<reference evidence="10" key="1">
    <citation type="submission" date="2018-06" db="EMBL/GenBank/DDBJ databases">
        <title>Description of Blautia argi sp. nov., a new anaerobic isolated from dog feces.</title>
        <authorList>
            <person name="Chang Y.-H."/>
            <person name="Paek J."/>
            <person name="Shin Y."/>
        </authorList>
    </citation>
    <scope>NUCLEOTIDE SEQUENCE [LARGE SCALE GENOMIC DNA]</scope>
    <source>
        <strain evidence="10">KCTC 15426</strain>
    </source>
</reference>
<dbReference type="InterPro" id="IPR019533">
    <property type="entry name" value="Peptidase_S26"/>
</dbReference>
<feature type="active site" evidence="6">
    <location>
        <position position="45"/>
    </location>
</feature>
<dbReference type="PANTHER" id="PTHR43390:SF1">
    <property type="entry name" value="CHLOROPLAST PROCESSING PEPTIDASE"/>
    <property type="match status" value="1"/>
</dbReference>
<dbReference type="GO" id="GO:0009003">
    <property type="term" value="F:signal peptidase activity"/>
    <property type="evidence" value="ECO:0007669"/>
    <property type="project" value="UniProtKB-EC"/>
</dbReference>
<accession>A0A2Z4UF53</accession>
<feature type="active site" evidence="6">
    <location>
        <position position="89"/>
    </location>
</feature>
<evidence type="ECO:0000313" key="9">
    <source>
        <dbReference type="EMBL" id="AWY99454.1"/>
    </source>
</evidence>
<dbReference type="PANTHER" id="PTHR43390">
    <property type="entry name" value="SIGNAL PEPTIDASE I"/>
    <property type="match status" value="1"/>
</dbReference>
<dbReference type="Gene3D" id="2.10.109.10">
    <property type="entry name" value="Umud Fragment, subunit A"/>
    <property type="match status" value="1"/>
</dbReference>
<dbReference type="AlphaFoldDB" id="A0A2Z4UF53"/>
<evidence type="ECO:0000256" key="1">
    <source>
        <dbReference type="ARBA" id="ARBA00000677"/>
    </source>
</evidence>
<keyword evidence="10" id="KW-1185">Reference proteome</keyword>
<dbReference type="InterPro" id="IPR036286">
    <property type="entry name" value="LexA/Signal_pep-like_sf"/>
</dbReference>
<dbReference type="InterPro" id="IPR019757">
    <property type="entry name" value="Pept_S26A_signal_pept_1_Lys-AS"/>
</dbReference>
<dbReference type="GO" id="GO:0006465">
    <property type="term" value="P:signal peptide processing"/>
    <property type="evidence" value="ECO:0007669"/>
    <property type="project" value="InterPro"/>
</dbReference>
<dbReference type="CDD" id="cd06530">
    <property type="entry name" value="S26_SPase_I"/>
    <property type="match status" value="1"/>
</dbReference>
<comment type="similarity">
    <text evidence="3 7">Belongs to the peptidase S26 family.</text>
</comment>
<feature type="transmembrane region" description="Helical" evidence="7">
    <location>
        <begin position="14"/>
        <end position="36"/>
    </location>
</feature>
<dbReference type="OrthoDB" id="9802919at2"/>
<dbReference type="InterPro" id="IPR000223">
    <property type="entry name" value="Pept_S26A_signal_pept_1"/>
</dbReference>
<dbReference type="PRINTS" id="PR00727">
    <property type="entry name" value="LEADERPTASE"/>
</dbReference>